<proteinExistence type="predicted"/>
<dbReference type="Proteomes" id="UP001219525">
    <property type="component" value="Unassembled WGS sequence"/>
</dbReference>
<gene>
    <name evidence="1" type="ORF">GGX14DRAFT_399881</name>
</gene>
<name>A0AAD6V3L1_9AGAR</name>
<reference evidence="1" key="1">
    <citation type="submission" date="2023-03" db="EMBL/GenBank/DDBJ databases">
        <title>Massive genome expansion in bonnet fungi (Mycena s.s.) driven by repeated elements and novel gene families across ecological guilds.</title>
        <authorList>
            <consortium name="Lawrence Berkeley National Laboratory"/>
            <person name="Harder C.B."/>
            <person name="Miyauchi S."/>
            <person name="Viragh M."/>
            <person name="Kuo A."/>
            <person name="Thoen E."/>
            <person name="Andreopoulos B."/>
            <person name="Lu D."/>
            <person name="Skrede I."/>
            <person name="Drula E."/>
            <person name="Henrissat B."/>
            <person name="Morin E."/>
            <person name="Kohler A."/>
            <person name="Barry K."/>
            <person name="LaButti K."/>
            <person name="Morin E."/>
            <person name="Salamov A."/>
            <person name="Lipzen A."/>
            <person name="Mereny Z."/>
            <person name="Hegedus B."/>
            <person name="Baldrian P."/>
            <person name="Stursova M."/>
            <person name="Weitz H."/>
            <person name="Taylor A."/>
            <person name="Grigoriev I.V."/>
            <person name="Nagy L.G."/>
            <person name="Martin F."/>
            <person name="Kauserud H."/>
        </authorList>
    </citation>
    <scope>NUCLEOTIDE SEQUENCE</scope>
    <source>
        <strain evidence="1">9144</strain>
    </source>
</reference>
<sequence length="199" mass="22093">MPPDLPSTCIIIVDGPCIGAAPFGCPSTLYSAEDEPLFHPEELAAPIRRWPVLAGYPTSSGKLPVSRLIRLQFPGIICDSCETLRFFRDTEYFKLDTLHDRECFLADFYATAKASFDLFDYYSYHAEILASHGYASLIQSVHDTSVLNSMAVLTLGLNIPEAIMDLLRSRSVALGQDLDSFHAKTVSAIQAELRWQTLT</sequence>
<keyword evidence="2" id="KW-1185">Reference proteome</keyword>
<accession>A0AAD6V3L1</accession>
<organism evidence="1 2">
    <name type="scientific">Mycena pura</name>
    <dbReference type="NCBI Taxonomy" id="153505"/>
    <lineage>
        <taxon>Eukaryota</taxon>
        <taxon>Fungi</taxon>
        <taxon>Dikarya</taxon>
        <taxon>Basidiomycota</taxon>
        <taxon>Agaricomycotina</taxon>
        <taxon>Agaricomycetes</taxon>
        <taxon>Agaricomycetidae</taxon>
        <taxon>Agaricales</taxon>
        <taxon>Marasmiineae</taxon>
        <taxon>Mycenaceae</taxon>
        <taxon>Mycena</taxon>
    </lineage>
</organism>
<comment type="caution">
    <text evidence="1">The sequence shown here is derived from an EMBL/GenBank/DDBJ whole genome shotgun (WGS) entry which is preliminary data.</text>
</comment>
<evidence type="ECO:0000313" key="1">
    <source>
        <dbReference type="EMBL" id="KAJ7201923.1"/>
    </source>
</evidence>
<dbReference type="AlphaFoldDB" id="A0AAD6V3L1"/>
<protein>
    <submittedName>
        <fullName evidence="1">Uncharacterized protein</fullName>
    </submittedName>
</protein>
<evidence type="ECO:0000313" key="2">
    <source>
        <dbReference type="Proteomes" id="UP001219525"/>
    </source>
</evidence>
<dbReference type="EMBL" id="JARJCW010000057">
    <property type="protein sequence ID" value="KAJ7201923.1"/>
    <property type="molecule type" value="Genomic_DNA"/>
</dbReference>